<dbReference type="Proteomes" id="UP000634672">
    <property type="component" value="Unassembled WGS sequence"/>
</dbReference>
<gene>
    <name evidence="2" type="ORF">H8S75_09715</name>
</gene>
<feature type="transmembrane region" description="Helical" evidence="1">
    <location>
        <begin position="96"/>
        <end position="121"/>
    </location>
</feature>
<dbReference type="EMBL" id="JACOPB010000003">
    <property type="protein sequence ID" value="MBC5708226.1"/>
    <property type="molecule type" value="Genomic_DNA"/>
</dbReference>
<dbReference type="RefSeq" id="WP_187021113.1">
    <property type="nucleotide sequence ID" value="NZ_JACOPB010000003.1"/>
</dbReference>
<comment type="caution">
    <text evidence="2">The sequence shown here is derived from an EMBL/GenBank/DDBJ whole genome shotgun (WGS) entry which is preliminary data.</text>
</comment>
<protein>
    <recommendedName>
        <fullName evidence="4">ABC transporter permease</fullName>
    </recommendedName>
</protein>
<feature type="transmembrane region" description="Helical" evidence="1">
    <location>
        <begin position="217"/>
        <end position="241"/>
    </location>
</feature>
<reference evidence="2 3" key="1">
    <citation type="submission" date="2020-08" db="EMBL/GenBank/DDBJ databases">
        <title>Genome public.</title>
        <authorList>
            <person name="Liu C."/>
            <person name="Sun Q."/>
        </authorList>
    </citation>
    <scope>NUCLEOTIDE SEQUENCE [LARGE SCALE GENOMIC DNA]</scope>
    <source>
        <strain evidence="2 3">NSJ-66</strain>
    </source>
</reference>
<feature type="transmembrane region" description="Helical" evidence="1">
    <location>
        <begin position="176"/>
        <end position="197"/>
    </location>
</feature>
<proteinExistence type="predicted"/>
<evidence type="ECO:0000256" key="1">
    <source>
        <dbReference type="SAM" id="Phobius"/>
    </source>
</evidence>
<name>A0ABR7H4U0_9FIRM</name>
<evidence type="ECO:0000313" key="3">
    <source>
        <dbReference type="Proteomes" id="UP000634672"/>
    </source>
</evidence>
<dbReference type="PROSITE" id="PS51257">
    <property type="entry name" value="PROKAR_LIPOPROTEIN"/>
    <property type="match status" value="1"/>
</dbReference>
<keyword evidence="3" id="KW-1185">Reference proteome</keyword>
<keyword evidence="1" id="KW-1133">Transmembrane helix</keyword>
<keyword evidence="1" id="KW-0812">Transmembrane</keyword>
<accession>A0ABR7H4U0</accession>
<feature type="transmembrane region" description="Helical" evidence="1">
    <location>
        <begin position="52"/>
        <end position="71"/>
    </location>
</feature>
<organism evidence="2 3">
    <name type="scientific">Hungatella hominis</name>
    <dbReference type="NCBI Taxonomy" id="2763050"/>
    <lineage>
        <taxon>Bacteria</taxon>
        <taxon>Bacillati</taxon>
        <taxon>Bacillota</taxon>
        <taxon>Clostridia</taxon>
        <taxon>Lachnospirales</taxon>
        <taxon>Lachnospiraceae</taxon>
        <taxon>Hungatella</taxon>
    </lineage>
</organism>
<keyword evidence="1" id="KW-0472">Membrane</keyword>
<feature type="transmembrane region" description="Helical" evidence="1">
    <location>
        <begin position="145"/>
        <end position="169"/>
    </location>
</feature>
<evidence type="ECO:0000313" key="2">
    <source>
        <dbReference type="EMBL" id="MBC5708226.1"/>
    </source>
</evidence>
<sequence length="252" mass="28941">MFYLMKTEWKKVRVPVLMITLLLTAVSCILTCTLDKSYRLWFRLDSWEIGTAFFALLFPLFVVIPVCWNLYYERKNNFLLYVLPRVRQRRYLTAKWLVYALSAFSILFIPLMLSAAAALYVNQPVLYENESFSHVLMETYTQTPLVYAFLLSMWKGMIGVLVMTLGFVLSMYVKNIFVILTGPFIYLILENFILSILQLPKYRLVTAFEPTSMADDAITAGSMIVGPVLLVIVIIVSALYLTRIKKASVAEG</sequence>
<evidence type="ECO:0008006" key="4">
    <source>
        <dbReference type="Google" id="ProtNLM"/>
    </source>
</evidence>